<evidence type="ECO:0000256" key="1">
    <source>
        <dbReference type="ARBA" id="ARBA00004272"/>
    </source>
</evidence>
<feature type="transmembrane region" description="Helical" evidence="19">
    <location>
        <begin position="12"/>
        <end position="30"/>
    </location>
</feature>
<keyword evidence="7 19" id="KW-1133">Transmembrane helix</keyword>
<dbReference type="HOGENOM" id="CLU_036335_2_1_1"/>
<evidence type="ECO:0000256" key="4">
    <source>
        <dbReference type="ARBA" id="ARBA00022606"/>
    </source>
</evidence>
<dbReference type="GO" id="GO:0060170">
    <property type="term" value="C:ciliary membrane"/>
    <property type="evidence" value="ECO:0007669"/>
    <property type="project" value="UniProtKB-SubCell"/>
</dbReference>
<evidence type="ECO:0000313" key="22">
    <source>
        <dbReference type="WormBase" id="CBG00072"/>
    </source>
</evidence>
<dbReference type="RefSeq" id="XP_002645215.1">
    <property type="nucleotide sequence ID" value="XM_002645169.1"/>
</dbReference>
<organism evidence="20 21">
    <name type="scientific">Caenorhabditis briggsae</name>
    <dbReference type="NCBI Taxonomy" id="6238"/>
    <lineage>
        <taxon>Eukaryota</taxon>
        <taxon>Metazoa</taxon>
        <taxon>Ecdysozoa</taxon>
        <taxon>Nematoda</taxon>
        <taxon>Chromadorea</taxon>
        <taxon>Rhabditida</taxon>
        <taxon>Rhabditina</taxon>
        <taxon>Rhabditomorpha</taxon>
        <taxon>Rhabditoidea</taxon>
        <taxon>Rhabditidae</taxon>
        <taxon>Peloderinae</taxon>
        <taxon>Caenorhabditis</taxon>
    </lineage>
</organism>
<evidence type="ECO:0000256" key="5">
    <source>
        <dbReference type="ARBA" id="ARBA00022692"/>
    </source>
</evidence>
<keyword evidence="11" id="KW-0325">Glycoprotein</keyword>
<dbReference type="Proteomes" id="UP000008549">
    <property type="component" value="Unassembled WGS sequence"/>
</dbReference>
<keyword evidence="2" id="KW-1003">Cell membrane</keyword>
<sequence length="338" mass="38559">MDADKLIEYIQYGGFVSSQLINALLLYLLCFQASNNFGRYRILMIVFSIFAMIYSLIEVVTFPVMMCKGRSLCVCSNGPFTLYRSIGVPLLSIYCGSFGMCISLLALHFFYRYIAICKPEKLYYFEGKQIISTLSPCFIIFVIWSLLVYFFMDVTEEKERIYHDVLFRSYNVDSHKVSFISMLYKSPATETSPEHWNFDQLVPFFGCCFIMDSCFFAIIYYGSKAFLQMKSCGTEMSKKTKELNRQLFLTLGIQTLLPLITMYVPVGCFIILPIFGVELGVEANKTGAFLGIYPALDPLIAILLIKDFRNYVFCQKRTLAKVSTTSGIASKITSTFQA</sequence>
<evidence type="ECO:0000256" key="10">
    <source>
        <dbReference type="ARBA" id="ARBA00023170"/>
    </source>
</evidence>
<evidence type="ECO:0000313" key="20">
    <source>
        <dbReference type="EMBL" id="CAP21593.1"/>
    </source>
</evidence>
<keyword evidence="12" id="KW-0966">Cell projection</keyword>
<reference evidence="20 21" key="2">
    <citation type="journal article" date="2011" name="PLoS Genet.">
        <title>Caenorhabditis briggsae recombinant inbred line genotypes reveal inter-strain incompatibility and the evolution of recombination.</title>
        <authorList>
            <person name="Ross J.A."/>
            <person name="Koboldt D.C."/>
            <person name="Staisch J.E."/>
            <person name="Chamberlin H.M."/>
            <person name="Gupta B.P."/>
            <person name="Miller R.D."/>
            <person name="Baird S.E."/>
            <person name="Haag E.S."/>
        </authorList>
    </citation>
    <scope>NUCLEOTIDE SEQUENCE [LARGE SCALE GENOMIC DNA]</scope>
    <source>
        <strain evidence="20 21">AF16</strain>
    </source>
</reference>
<evidence type="ECO:0000256" key="7">
    <source>
        <dbReference type="ARBA" id="ARBA00022989"/>
    </source>
</evidence>
<keyword evidence="10" id="KW-0675">Receptor</keyword>
<dbReference type="InParanoid" id="A8WM89"/>
<feature type="transmembrane region" description="Helical" evidence="19">
    <location>
        <begin position="287"/>
        <end position="305"/>
    </location>
</feature>
<gene>
    <name evidence="22" type="primary">str-124</name>
    <name evidence="20" type="synonym">Cbr-str-124</name>
    <name evidence="22" type="ORF">CBG00072</name>
    <name evidence="20" type="ORF">CBG_00072</name>
</gene>
<dbReference type="eggNOG" id="ENOG502TFF7">
    <property type="taxonomic scope" value="Eukaryota"/>
</dbReference>
<keyword evidence="4" id="KW-0716">Sensory transduction</keyword>
<dbReference type="GO" id="GO:0038022">
    <property type="term" value="F:G protein-coupled olfactory receptor activity"/>
    <property type="evidence" value="ECO:0000318"/>
    <property type="project" value="GO_Central"/>
</dbReference>
<accession>A8WM89</accession>
<dbReference type="WormBase" id="CBG00072">
    <property type="protein sequence ID" value="CBP48587"/>
    <property type="gene ID" value="WBGene00023568"/>
    <property type="gene designation" value="Cbr-str-124"/>
</dbReference>
<proteinExistence type="inferred from homology"/>
<feature type="non-terminal residue" evidence="20">
    <location>
        <position position="1"/>
    </location>
</feature>
<dbReference type="GO" id="GO:0042048">
    <property type="term" value="P:olfactory behavior"/>
    <property type="evidence" value="ECO:0000318"/>
    <property type="project" value="GO_Central"/>
</dbReference>
<dbReference type="AlphaFoldDB" id="A8WM89"/>
<evidence type="ECO:0000256" key="6">
    <source>
        <dbReference type="ARBA" id="ARBA00022725"/>
    </source>
</evidence>
<evidence type="ECO:0000256" key="11">
    <source>
        <dbReference type="ARBA" id="ARBA00023180"/>
    </source>
</evidence>
<evidence type="ECO:0000256" key="18">
    <source>
        <dbReference type="ARBA" id="ARBA00082489"/>
    </source>
</evidence>
<evidence type="ECO:0000256" key="8">
    <source>
        <dbReference type="ARBA" id="ARBA00023069"/>
    </source>
</evidence>
<keyword evidence="5 19" id="KW-0812">Transmembrane</keyword>
<feature type="transmembrane region" description="Helical" evidence="19">
    <location>
        <begin position="42"/>
        <end position="66"/>
    </location>
</feature>
<dbReference type="GeneID" id="8587213"/>
<evidence type="ECO:0000256" key="19">
    <source>
        <dbReference type="SAM" id="Phobius"/>
    </source>
</evidence>
<dbReference type="PANTHER" id="PTHR22943">
    <property type="entry name" value="7-TRANSMEMBRANE DOMAIN RECEPTOR C.ELEGANS"/>
    <property type="match status" value="1"/>
</dbReference>
<evidence type="ECO:0000256" key="3">
    <source>
        <dbReference type="ARBA" id="ARBA00022500"/>
    </source>
</evidence>
<dbReference type="OMA" id="LPLITMY"/>
<keyword evidence="21" id="KW-1185">Reference proteome</keyword>
<dbReference type="KEGG" id="cbr:CBG_00072"/>
<feature type="transmembrane region" description="Helical" evidence="19">
    <location>
        <begin position="86"/>
        <end position="110"/>
    </location>
</feature>
<dbReference type="STRING" id="6238.A8WM89"/>
<evidence type="ECO:0000256" key="2">
    <source>
        <dbReference type="ARBA" id="ARBA00022475"/>
    </source>
</evidence>
<feature type="transmembrane region" description="Helical" evidence="19">
    <location>
        <begin position="201"/>
        <end position="221"/>
    </location>
</feature>
<feature type="non-terminal residue" evidence="20">
    <location>
        <position position="338"/>
    </location>
</feature>
<dbReference type="EMBL" id="HE601409">
    <property type="protein sequence ID" value="CAP21593.1"/>
    <property type="molecule type" value="Genomic_DNA"/>
</dbReference>
<protein>
    <recommendedName>
        <fullName evidence="16">Serpentine receptor class r-10</fullName>
    </recommendedName>
    <alternativeName>
        <fullName evidence="17">Odorant response abnormal protein 10</fullName>
    </alternativeName>
    <alternativeName>
        <fullName evidence="18">Olfactory receptor 10</fullName>
    </alternativeName>
</protein>
<dbReference type="GO" id="GO:0006935">
    <property type="term" value="P:chemotaxis"/>
    <property type="evidence" value="ECO:0007669"/>
    <property type="project" value="UniProtKB-KW"/>
</dbReference>
<keyword evidence="9 19" id="KW-0472">Membrane</keyword>
<feature type="transmembrane region" description="Helical" evidence="19">
    <location>
        <begin position="130"/>
        <end position="152"/>
    </location>
</feature>
<comment type="function">
    <text evidence="13">An odorant receptor which affects chemotaxis to the volatile odorant diacetyl. Specifies AWA neuronal cell fate via the odr-7 pathway.</text>
</comment>
<evidence type="ECO:0000313" key="21">
    <source>
        <dbReference type="Proteomes" id="UP000008549"/>
    </source>
</evidence>
<comment type="subunit">
    <text evidence="15">Interacts with odr-4.</text>
</comment>
<evidence type="ECO:0000256" key="12">
    <source>
        <dbReference type="ARBA" id="ARBA00023273"/>
    </source>
</evidence>
<name>A8WM89_CAEBR</name>
<evidence type="ECO:0000256" key="15">
    <source>
        <dbReference type="ARBA" id="ARBA00064300"/>
    </source>
</evidence>
<dbReference type="SUPFAM" id="SSF81321">
    <property type="entry name" value="Family A G protein-coupled receptor-like"/>
    <property type="match status" value="1"/>
</dbReference>
<keyword evidence="6" id="KW-0552">Olfaction</keyword>
<dbReference type="PANTHER" id="PTHR22943:SF253">
    <property type="entry name" value="SEVEN TM RECEPTOR"/>
    <property type="match status" value="1"/>
</dbReference>
<comment type="subcellular location">
    <subcellularLocation>
        <location evidence="1">Cell projection</location>
        <location evidence="1">Cilium membrane</location>
        <topology evidence="1">Multi-pass membrane protein</topology>
    </subcellularLocation>
</comment>
<evidence type="ECO:0000256" key="14">
    <source>
        <dbReference type="ARBA" id="ARBA00061678"/>
    </source>
</evidence>
<feature type="transmembrane region" description="Helical" evidence="19">
    <location>
        <begin position="247"/>
        <end position="275"/>
    </location>
</feature>
<evidence type="ECO:0000256" key="16">
    <source>
        <dbReference type="ARBA" id="ARBA00067967"/>
    </source>
</evidence>
<dbReference type="Pfam" id="PF10326">
    <property type="entry name" value="7TM_GPCR_Str"/>
    <property type="match status" value="1"/>
</dbReference>
<dbReference type="InterPro" id="IPR019428">
    <property type="entry name" value="7TM_GPCR_serpentine_rcpt_Str"/>
</dbReference>
<dbReference type="FunFam" id="1.20.1070.10:FF:000128">
    <property type="entry name" value="Seven TM Receptor"/>
    <property type="match status" value="1"/>
</dbReference>
<evidence type="ECO:0000256" key="9">
    <source>
        <dbReference type="ARBA" id="ARBA00023136"/>
    </source>
</evidence>
<dbReference type="GO" id="GO:0007186">
    <property type="term" value="P:G protein-coupled receptor signaling pathway"/>
    <property type="evidence" value="ECO:0000318"/>
    <property type="project" value="GO_Central"/>
</dbReference>
<evidence type="ECO:0000256" key="13">
    <source>
        <dbReference type="ARBA" id="ARBA00054965"/>
    </source>
</evidence>
<keyword evidence="3" id="KW-0145">Chemotaxis</keyword>
<comment type="similarity">
    <text evidence="14">Belongs to the nematode receptor-like protein str family.</text>
</comment>
<evidence type="ECO:0000256" key="17">
    <source>
        <dbReference type="ARBA" id="ARBA00078653"/>
    </source>
</evidence>
<dbReference type="GO" id="GO:0005886">
    <property type="term" value="C:plasma membrane"/>
    <property type="evidence" value="ECO:0000318"/>
    <property type="project" value="GO_Central"/>
</dbReference>
<reference evidence="20 21" key="1">
    <citation type="journal article" date="2003" name="PLoS Biol.">
        <title>The genome sequence of Caenorhabditis briggsae: a platform for comparative genomics.</title>
        <authorList>
            <person name="Stein L.D."/>
            <person name="Bao Z."/>
            <person name="Blasiar D."/>
            <person name="Blumenthal T."/>
            <person name="Brent M.R."/>
            <person name="Chen N."/>
            <person name="Chinwalla A."/>
            <person name="Clarke L."/>
            <person name="Clee C."/>
            <person name="Coghlan A."/>
            <person name="Coulson A."/>
            <person name="D'Eustachio P."/>
            <person name="Fitch D.H."/>
            <person name="Fulton L.A."/>
            <person name="Fulton R.E."/>
            <person name="Griffiths-Jones S."/>
            <person name="Harris T.W."/>
            <person name="Hillier L.W."/>
            <person name="Kamath R."/>
            <person name="Kuwabara P.E."/>
            <person name="Mardis E.R."/>
            <person name="Marra M.A."/>
            <person name="Miner T.L."/>
            <person name="Minx P."/>
            <person name="Mullikin J.C."/>
            <person name="Plumb R.W."/>
            <person name="Rogers J."/>
            <person name="Schein J.E."/>
            <person name="Sohrmann M."/>
            <person name="Spieth J."/>
            <person name="Stajich J.E."/>
            <person name="Wei C."/>
            <person name="Willey D."/>
            <person name="Wilson R.K."/>
            <person name="Durbin R."/>
            <person name="Waterston R.H."/>
        </authorList>
    </citation>
    <scope>NUCLEOTIDE SEQUENCE [LARGE SCALE GENOMIC DNA]</scope>
    <source>
        <strain evidence="20 21">AF16</strain>
    </source>
</reference>
<keyword evidence="8" id="KW-0969">Cilium</keyword>
<dbReference type="CTD" id="8587213"/>